<evidence type="ECO:0000313" key="5">
    <source>
        <dbReference type="EMBL" id="MDO7873941.1"/>
    </source>
</evidence>
<dbReference type="RefSeq" id="WP_305005254.1">
    <property type="nucleotide sequence ID" value="NZ_JAUQSY010000002.1"/>
</dbReference>
<organism evidence="5 6">
    <name type="scientific">Hymenobacter aranciens</name>
    <dbReference type="NCBI Taxonomy" id="3063996"/>
    <lineage>
        <taxon>Bacteria</taxon>
        <taxon>Pseudomonadati</taxon>
        <taxon>Bacteroidota</taxon>
        <taxon>Cytophagia</taxon>
        <taxon>Cytophagales</taxon>
        <taxon>Hymenobacteraceae</taxon>
        <taxon>Hymenobacter</taxon>
    </lineage>
</organism>
<gene>
    <name evidence="5" type="ORF">Q5H93_04285</name>
</gene>
<sequence length="283" mass="30695">MKKLLYPVLLGLVLTACEAKRETASEVSVAESAAPAPASPTSEPAAELAAPAAAPTPVSQPDARAVIYHGELNMAVDDFEQASAGIHRLLQQHRVLLSTAHETRADGQHRQEMTLKIPPAEFVPFVAALSQLGHVENKDLASADVTADVLEAATTASTKQAAATAAQTQLARATTPADISRLEEQTRQLRQEQETAQARLRQLGAESTWATLTLRYFQVLPTPTPASPMPDFLPRFLTSFYWGWSLVLGLLVVLANVWPLLVLGAAGWWGWRRWKQQAPTPLD</sequence>
<evidence type="ECO:0000256" key="3">
    <source>
        <dbReference type="SAM" id="Phobius"/>
    </source>
</evidence>
<keyword evidence="3" id="KW-0472">Membrane</keyword>
<feature type="coiled-coil region" evidence="1">
    <location>
        <begin position="179"/>
        <end position="206"/>
    </location>
</feature>
<feature type="region of interest" description="Disordered" evidence="2">
    <location>
        <begin position="25"/>
        <end position="58"/>
    </location>
</feature>
<accession>A0ABT9BB60</accession>
<comment type="caution">
    <text evidence="5">The sequence shown here is derived from an EMBL/GenBank/DDBJ whole genome shotgun (WGS) entry which is preliminary data.</text>
</comment>
<evidence type="ECO:0000313" key="6">
    <source>
        <dbReference type="Proteomes" id="UP001176429"/>
    </source>
</evidence>
<dbReference type="Proteomes" id="UP001176429">
    <property type="component" value="Unassembled WGS sequence"/>
</dbReference>
<reference evidence="5" key="1">
    <citation type="submission" date="2023-07" db="EMBL/GenBank/DDBJ databases">
        <authorList>
            <person name="Kim M.K."/>
        </authorList>
    </citation>
    <scope>NUCLEOTIDE SEQUENCE</scope>
    <source>
        <strain evidence="5">ASUV-10-1</strain>
    </source>
</reference>
<evidence type="ECO:0000259" key="4">
    <source>
        <dbReference type="Pfam" id="PF14257"/>
    </source>
</evidence>
<name>A0ABT9BB60_9BACT</name>
<keyword evidence="3" id="KW-1133">Transmembrane helix</keyword>
<proteinExistence type="predicted"/>
<dbReference type="Pfam" id="PF14257">
    <property type="entry name" value="DUF4349"/>
    <property type="match status" value="1"/>
</dbReference>
<dbReference type="InterPro" id="IPR025645">
    <property type="entry name" value="DUF4349"/>
</dbReference>
<keyword evidence="1" id="KW-0175">Coiled coil</keyword>
<protein>
    <submittedName>
        <fullName evidence="5">DUF4349 domain-containing protein</fullName>
    </submittedName>
</protein>
<keyword evidence="6" id="KW-1185">Reference proteome</keyword>
<keyword evidence="3" id="KW-0812">Transmembrane</keyword>
<feature type="transmembrane region" description="Helical" evidence="3">
    <location>
        <begin position="241"/>
        <end position="269"/>
    </location>
</feature>
<evidence type="ECO:0000256" key="1">
    <source>
        <dbReference type="SAM" id="Coils"/>
    </source>
</evidence>
<evidence type="ECO:0000256" key="2">
    <source>
        <dbReference type="SAM" id="MobiDB-lite"/>
    </source>
</evidence>
<feature type="domain" description="DUF4349" evidence="4">
    <location>
        <begin position="64"/>
        <end position="272"/>
    </location>
</feature>
<dbReference type="EMBL" id="JAUQSY010000002">
    <property type="protein sequence ID" value="MDO7873941.1"/>
    <property type="molecule type" value="Genomic_DNA"/>
</dbReference>
<dbReference type="PROSITE" id="PS51257">
    <property type="entry name" value="PROKAR_LIPOPROTEIN"/>
    <property type="match status" value="1"/>
</dbReference>